<dbReference type="Pfam" id="PF00360">
    <property type="entry name" value="PHY"/>
    <property type="match status" value="1"/>
</dbReference>
<feature type="domain" description="Phytochrome chromophore attachment site" evidence="5">
    <location>
        <begin position="166"/>
        <end position="323"/>
    </location>
</feature>
<dbReference type="PROSITE" id="PS50046">
    <property type="entry name" value="PHYTOCHROME_2"/>
    <property type="match status" value="1"/>
</dbReference>
<dbReference type="GO" id="GO:0009881">
    <property type="term" value="F:photoreceptor activity"/>
    <property type="evidence" value="ECO:0007669"/>
    <property type="project" value="UniProtKB-KW"/>
</dbReference>
<keyword evidence="4" id="KW-0675">Receptor</keyword>
<protein>
    <submittedName>
        <fullName evidence="6">PAS fold-containing protein</fullName>
    </submittedName>
</protein>
<dbReference type="AlphaFoldDB" id="A0A1G4SFT2"/>
<dbReference type="Pfam" id="PF08446">
    <property type="entry name" value="PAS_2"/>
    <property type="match status" value="1"/>
</dbReference>
<gene>
    <name evidence="6" type="ORF">SAMN02927900_03801</name>
</gene>
<dbReference type="SMART" id="SM00065">
    <property type="entry name" value="GAF"/>
    <property type="match status" value="1"/>
</dbReference>
<dbReference type="Proteomes" id="UP000199542">
    <property type="component" value="Unassembled WGS sequence"/>
</dbReference>
<dbReference type="Gene3D" id="3.30.450.270">
    <property type="match status" value="1"/>
</dbReference>
<dbReference type="InterPro" id="IPR029016">
    <property type="entry name" value="GAF-like_dom_sf"/>
</dbReference>
<dbReference type="Pfam" id="PF01590">
    <property type="entry name" value="GAF"/>
    <property type="match status" value="1"/>
</dbReference>
<dbReference type="InterPro" id="IPR001294">
    <property type="entry name" value="Phytochrome"/>
</dbReference>
<evidence type="ECO:0000256" key="1">
    <source>
        <dbReference type="ARBA" id="ARBA00022543"/>
    </source>
</evidence>
<evidence type="ECO:0000256" key="2">
    <source>
        <dbReference type="ARBA" id="ARBA00022606"/>
    </source>
</evidence>
<keyword evidence="2" id="KW-0716">Sensory transduction</keyword>
<dbReference type="GO" id="GO:0006355">
    <property type="term" value="P:regulation of DNA-templated transcription"/>
    <property type="evidence" value="ECO:0007669"/>
    <property type="project" value="InterPro"/>
</dbReference>
<evidence type="ECO:0000256" key="3">
    <source>
        <dbReference type="ARBA" id="ARBA00022991"/>
    </source>
</evidence>
<proteinExistence type="predicted"/>
<dbReference type="InterPro" id="IPR013515">
    <property type="entry name" value="Phytochrome_cen-reg"/>
</dbReference>
<dbReference type="Gene3D" id="3.30.450.40">
    <property type="match status" value="1"/>
</dbReference>
<dbReference type="InterPro" id="IPR013654">
    <property type="entry name" value="PAS_2"/>
</dbReference>
<dbReference type="SUPFAM" id="SSF55781">
    <property type="entry name" value="GAF domain-like"/>
    <property type="match status" value="2"/>
</dbReference>
<evidence type="ECO:0000256" key="4">
    <source>
        <dbReference type="ARBA" id="ARBA00023170"/>
    </source>
</evidence>
<dbReference type="InterPro" id="IPR016132">
    <property type="entry name" value="Phyto_chromo_attachment"/>
</dbReference>
<evidence type="ECO:0000259" key="5">
    <source>
        <dbReference type="PROSITE" id="PS50046"/>
    </source>
</evidence>
<dbReference type="SUPFAM" id="SSF55785">
    <property type="entry name" value="PYP-like sensor domain (PAS domain)"/>
    <property type="match status" value="1"/>
</dbReference>
<dbReference type="PRINTS" id="PR01033">
    <property type="entry name" value="PHYTOCHROME"/>
</dbReference>
<dbReference type="InterPro" id="IPR003018">
    <property type="entry name" value="GAF"/>
</dbReference>
<accession>A0A1G4SFT2</accession>
<dbReference type="InterPro" id="IPR043150">
    <property type="entry name" value="Phytochrome_PHY_sf"/>
</dbReference>
<name>A0A1G4SFT2_9HYPH</name>
<keyword evidence="1" id="KW-0600">Photoreceptor protein</keyword>
<reference evidence="6 7" key="1">
    <citation type="submission" date="2016-10" db="EMBL/GenBank/DDBJ databases">
        <authorList>
            <person name="de Groot N.N."/>
        </authorList>
    </citation>
    <scope>NUCLEOTIDE SEQUENCE [LARGE SCALE GENOMIC DNA]</scope>
    <source>
        <strain evidence="6 7">CGMCC 1.3401</strain>
    </source>
</reference>
<organism evidence="6 7">
    <name type="scientific">Rhizobium mongolense subsp. loessense</name>
    <dbReference type="NCBI Taxonomy" id="158890"/>
    <lineage>
        <taxon>Bacteria</taxon>
        <taxon>Pseudomonadati</taxon>
        <taxon>Pseudomonadota</taxon>
        <taxon>Alphaproteobacteria</taxon>
        <taxon>Hyphomicrobiales</taxon>
        <taxon>Rhizobiaceae</taxon>
        <taxon>Rhizobium/Agrobacterium group</taxon>
        <taxon>Rhizobium</taxon>
    </lineage>
</organism>
<evidence type="ECO:0000313" key="7">
    <source>
        <dbReference type="Proteomes" id="UP000199542"/>
    </source>
</evidence>
<dbReference type="GO" id="GO:0009584">
    <property type="term" value="P:detection of visible light"/>
    <property type="evidence" value="ECO:0007669"/>
    <property type="project" value="InterPro"/>
</dbReference>
<dbReference type="InterPro" id="IPR035965">
    <property type="entry name" value="PAS-like_dom_sf"/>
</dbReference>
<evidence type="ECO:0000313" key="6">
    <source>
        <dbReference type="EMBL" id="SCW68020.1"/>
    </source>
</evidence>
<sequence>MSAVYSLPCYAEKGNGTGVSCLVSKACNGADLTNCDGGATLERAAIQPFGFLLAASPDWRIVRASANLEEFLGVGYEHVLRQPLSGIIMSRTLHTIRNRLTVIRGPVMIERLSGIAFADGGPIFDVALHCSEGEIVIEAEPSQREGQGSSTLSMPAMIARIDQAQTLEAFFRESARQVRGITGFDRVMVYRFDDEGSGEIVAEAARSGIGSFLGLHFPAADIAAEERALYARNLFRIIADVDAAPVPVVPELDEHGQAIDLSLSILHATPSGHIDHLKDMGVAASFSVPLVVDGRLWGLFACHHYTARLLPLERRLTAEHFAQMVASRLETRQCRLALEFEAGARKIVERLLTAVADNTGLTDDPAWLAEVLAVAIPADGIGVSIGGRTALTGLAPSRQQFSALIDTLNGKVSGHVFATDRIAELWPEGELNGDIGGLMAISTSQPAGDYIVFFRQEILGTAHRAGASPRPAEHDADSHALAFHKRSQAWSELMRGRSLPFSAAERHVADTIRVTLEAVRRLTG</sequence>
<dbReference type="EMBL" id="FMTM01000005">
    <property type="protein sequence ID" value="SCW68020.1"/>
    <property type="molecule type" value="Genomic_DNA"/>
</dbReference>
<dbReference type="Gene3D" id="3.30.450.20">
    <property type="entry name" value="PAS domain"/>
    <property type="match status" value="1"/>
</dbReference>
<keyword evidence="3" id="KW-0157">Chromophore</keyword>